<feature type="compositionally biased region" description="Low complexity" evidence="1">
    <location>
        <begin position="205"/>
        <end position="220"/>
    </location>
</feature>
<dbReference type="PANTHER" id="PTHR34222:SF99">
    <property type="entry name" value="PROTEIN, PUTATIVE-RELATED"/>
    <property type="match status" value="1"/>
</dbReference>
<feature type="compositionally biased region" description="Polar residues" evidence="1">
    <location>
        <begin position="221"/>
        <end position="239"/>
    </location>
</feature>
<keyword evidence="3" id="KW-1185">Reference proteome</keyword>
<evidence type="ECO:0000256" key="1">
    <source>
        <dbReference type="SAM" id="MobiDB-lite"/>
    </source>
</evidence>
<protein>
    <submittedName>
        <fullName evidence="2">Uncharacterized protein</fullName>
    </submittedName>
</protein>
<reference evidence="2 3" key="1">
    <citation type="submission" date="2019-09" db="EMBL/GenBank/DDBJ databases">
        <title>A chromosome-level genome assembly of the Chinese tupelo Nyssa sinensis.</title>
        <authorList>
            <person name="Yang X."/>
            <person name="Kang M."/>
            <person name="Yang Y."/>
            <person name="Xiong H."/>
            <person name="Wang M."/>
            <person name="Zhang Z."/>
            <person name="Wang Z."/>
            <person name="Wu H."/>
            <person name="Ma T."/>
            <person name="Liu J."/>
            <person name="Xi Z."/>
        </authorList>
    </citation>
    <scope>NUCLEOTIDE SEQUENCE [LARGE SCALE GENOMIC DNA]</scope>
    <source>
        <strain evidence="2">J267</strain>
        <tissue evidence="2">Leaf</tissue>
    </source>
</reference>
<evidence type="ECO:0000313" key="2">
    <source>
        <dbReference type="EMBL" id="KAA8549485.1"/>
    </source>
</evidence>
<feature type="region of interest" description="Disordered" evidence="1">
    <location>
        <begin position="205"/>
        <end position="239"/>
    </location>
</feature>
<dbReference type="AlphaFoldDB" id="A0A5J5C254"/>
<dbReference type="EMBL" id="CM018031">
    <property type="protein sequence ID" value="KAA8549485.1"/>
    <property type="molecule type" value="Genomic_DNA"/>
</dbReference>
<sequence length="239" mass="26221">MMGLNESYAGMRGQVLMLDPLPSVAKVFNLVVQEEIQRAIGSGQLPSSESMAFNISQPSSFIVVASIQNKPKRDRLICSHCGAMVHTVDRCYKLHGYPLGYKSKSKSQSSAQPNFPQSINMMKPQSEQSRTFLSFHLTATTVAPQAYSSSLSTDQVQQLIAYLSSQLQQQALDTLDSQPTNPSVSHIFAVDMFSDHVLPKSIPSLSEFPSSQSQLSYSSSTNTEHSPSYTVTPYSSRPT</sequence>
<proteinExistence type="predicted"/>
<name>A0A5J5C254_9ASTE</name>
<dbReference type="Proteomes" id="UP000325577">
    <property type="component" value="Linkage Group LG0"/>
</dbReference>
<accession>A0A5J5C254</accession>
<gene>
    <name evidence="2" type="ORF">F0562_001169</name>
</gene>
<dbReference type="OrthoDB" id="1746290at2759"/>
<organism evidence="2 3">
    <name type="scientific">Nyssa sinensis</name>
    <dbReference type="NCBI Taxonomy" id="561372"/>
    <lineage>
        <taxon>Eukaryota</taxon>
        <taxon>Viridiplantae</taxon>
        <taxon>Streptophyta</taxon>
        <taxon>Embryophyta</taxon>
        <taxon>Tracheophyta</taxon>
        <taxon>Spermatophyta</taxon>
        <taxon>Magnoliopsida</taxon>
        <taxon>eudicotyledons</taxon>
        <taxon>Gunneridae</taxon>
        <taxon>Pentapetalae</taxon>
        <taxon>asterids</taxon>
        <taxon>Cornales</taxon>
        <taxon>Nyssaceae</taxon>
        <taxon>Nyssa</taxon>
    </lineage>
</organism>
<evidence type="ECO:0000313" key="3">
    <source>
        <dbReference type="Proteomes" id="UP000325577"/>
    </source>
</evidence>
<dbReference type="PANTHER" id="PTHR34222">
    <property type="entry name" value="GAG_PRE-INTEGRS DOMAIN-CONTAINING PROTEIN"/>
    <property type="match status" value="1"/>
</dbReference>